<evidence type="ECO:0000313" key="9">
    <source>
        <dbReference type="Proteomes" id="UP000541558"/>
    </source>
</evidence>
<dbReference type="CDD" id="cd21175">
    <property type="entry name" value="LPMO_AA9"/>
    <property type="match status" value="1"/>
</dbReference>
<dbReference type="EMBL" id="JAACJK010000060">
    <property type="protein sequence ID" value="KAF5335763.1"/>
    <property type="molecule type" value="Genomic_DNA"/>
</dbReference>
<feature type="region of interest" description="Disordered" evidence="3">
    <location>
        <begin position="475"/>
        <end position="513"/>
    </location>
</feature>
<sequence>MKVLSALLVLALAASQASAHYIWTTITAGGTSTMAAIRQPLNNTPVEAVSSSAMTCNNNPRPATQTIDVAAGSQVSFKLDNTLYHSGPAAIYLGLVPSGQTAASWNGAGANWFKIAEWGAKFNPFKFTAEGLSTLSATIPRNTPSGEYLIRIEQIGLHVAGKPQFYISCAQARVTGGGSGRPPTVSIPGYVSMSDPGLSVNIYDPVPTSYKYLRDAAFSVFLFHYITTIDEEVSKIWKERLNLGKLLFLTTRYSLLFRIIIDSFINFPTEVNVSAKACEGLYLTVSVLSWITTYSVVGSLLLCLHALLGAKRRYLFIIIPTIVVFPTVAMSFAGMFFKDLKYAQSTYTNLFVCSVSVDRTTDSWSSYSTYLACVREIVTAVASGFTLFKRFRHENSLIRVMLRDGAIYYTTSCVMGLLQAIFTAPNFPVQDKYQVLSVSRMVLNPILANRLLLNLRSNQDPGTQAAISTLLFDKPNPFSREESFDETVAYSSESREREEPYVTGDEKEYSTRA</sequence>
<keyword evidence="4" id="KW-0472">Membrane</keyword>
<dbReference type="InterPro" id="IPR049892">
    <property type="entry name" value="AA9"/>
</dbReference>
<dbReference type="Pfam" id="PF20151">
    <property type="entry name" value="DUF6533"/>
    <property type="match status" value="1"/>
</dbReference>
<dbReference type="PANTHER" id="PTHR33353">
    <property type="entry name" value="PUTATIVE (AFU_ORTHOLOGUE AFUA_1G12560)-RELATED"/>
    <property type="match status" value="1"/>
</dbReference>
<evidence type="ECO:0000256" key="1">
    <source>
        <dbReference type="ARBA" id="ARBA00023157"/>
    </source>
</evidence>
<accession>A0A8H5C6B9</accession>
<evidence type="ECO:0000313" key="8">
    <source>
        <dbReference type="EMBL" id="KAF5335763.1"/>
    </source>
</evidence>
<comment type="subcellular location">
    <subcellularLocation>
        <location evidence="2">Secreted</location>
    </subcellularLocation>
</comment>
<keyword evidence="1 2" id="KW-1015">Disulfide bond</keyword>
<evidence type="ECO:0000256" key="3">
    <source>
        <dbReference type="SAM" id="MobiDB-lite"/>
    </source>
</evidence>
<dbReference type="Pfam" id="PF03443">
    <property type="entry name" value="AA9"/>
    <property type="match status" value="1"/>
</dbReference>
<dbReference type="EC" id="1.14.99.56" evidence="2"/>
<comment type="function">
    <text evidence="2">Lytic polysaccharide monooxygenase (LMPO) that depolymerizes crystalline and amorphous polysaccharides via the oxidation of scissile alpha- or beta-(1-4)-glycosidic bonds, yielding C1 and/or C4 oxidation products. Catalysis by LPMOs requires the reduction of the active-site copper from Cu(II) to Cu(I) by a reducing agent and H(2)O(2) or O(2) as a cosubstrate.</text>
</comment>
<feature type="compositionally biased region" description="Basic and acidic residues" evidence="3">
    <location>
        <begin position="493"/>
        <end position="513"/>
    </location>
</feature>
<keyword evidence="2" id="KW-0624">Polysaccharide degradation</keyword>
<organism evidence="8 9">
    <name type="scientific">Ephemerocybe angulata</name>
    <dbReference type="NCBI Taxonomy" id="980116"/>
    <lineage>
        <taxon>Eukaryota</taxon>
        <taxon>Fungi</taxon>
        <taxon>Dikarya</taxon>
        <taxon>Basidiomycota</taxon>
        <taxon>Agaricomycotina</taxon>
        <taxon>Agaricomycetes</taxon>
        <taxon>Agaricomycetidae</taxon>
        <taxon>Agaricales</taxon>
        <taxon>Agaricineae</taxon>
        <taxon>Psathyrellaceae</taxon>
        <taxon>Ephemerocybe</taxon>
    </lineage>
</organism>
<keyword evidence="9" id="KW-1185">Reference proteome</keyword>
<comment type="catalytic activity">
    <reaction evidence="2">
        <text>[(1-&gt;4)-beta-D-glucosyl]n+m + reduced acceptor + O2 = 4-dehydro-beta-D-glucosyl-[(1-&gt;4)-beta-D-glucosyl]n-1 + [(1-&gt;4)-beta-D-glucosyl]m + acceptor + H2O.</text>
        <dbReference type="EC" id="1.14.99.56"/>
    </reaction>
</comment>
<reference evidence="8 9" key="1">
    <citation type="journal article" date="2020" name="ISME J.">
        <title>Uncovering the hidden diversity of litter-decomposition mechanisms in mushroom-forming fungi.</title>
        <authorList>
            <person name="Floudas D."/>
            <person name="Bentzer J."/>
            <person name="Ahren D."/>
            <person name="Johansson T."/>
            <person name="Persson P."/>
            <person name="Tunlid A."/>
        </authorList>
    </citation>
    <scope>NUCLEOTIDE SEQUENCE [LARGE SCALE GENOMIC DNA]</scope>
    <source>
        <strain evidence="8 9">CBS 175.51</strain>
    </source>
</reference>
<dbReference type="GO" id="GO:0005576">
    <property type="term" value="C:extracellular region"/>
    <property type="evidence" value="ECO:0007669"/>
    <property type="project" value="UniProtKB-SubCell"/>
</dbReference>
<dbReference type="GO" id="GO:0030248">
    <property type="term" value="F:cellulose binding"/>
    <property type="evidence" value="ECO:0007669"/>
    <property type="project" value="UniProtKB-UniRule"/>
</dbReference>
<keyword evidence="4" id="KW-0812">Transmembrane</keyword>
<dbReference type="Gene3D" id="2.70.50.70">
    <property type="match status" value="1"/>
</dbReference>
<keyword evidence="5" id="KW-0732">Signal</keyword>
<dbReference type="InterPro" id="IPR045340">
    <property type="entry name" value="DUF6533"/>
</dbReference>
<protein>
    <recommendedName>
        <fullName evidence="2">AA9 family lytic polysaccharide monooxygenase</fullName>
        <ecNumber evidence="2">1.14.99.56</ecNumber>
    </recommendedName>
    <alternativeName>
        <fullName evidence="2">Endo-beta-1,4-glucanase</fullName>
    </alternativeName>
    <alternativeName>
        <fullName evidence="2">Glycosyl hydrolase 61 family protein</fullName>
    </alternativeName>
</protein>
<feature type="signal peptide" evidence="5">
    <location>
        <begin position="1"/>
        <end position="19"/>
    </location>
</feature>
<keyword evidence="2" id="KW-0136">Cellulose degradation</keyword>
<keyword evidence="4" id="KW-1133">Transmembrane helix</keyword>
<evidence type="ECO:0000259" key="7">
    <source>
        <dbReference type="Pfam" id="PF20151"/>
    </source>
</evidence>
<proteinExistence type="predicted"/>
<dbReference type="GO" id="GO:0030245">
    <property type="term" value="P:cellulose catabolic process"/>
    <property type="evidence" value="ECO:0007669"/>
    <property type="project" value="UniProtKB-UniRule"/>
</dbReference>
<name>A0A8H5C6B9_9AGAR</name>
<evidence type="ECO:0000256" key="2">
    <source>
        <dbReference type="RuleBase" id="RU368122"/>
    </source>
</evidence>
<keyword evidence="2" id="KW-0119">Carbohydrate metabolism</keyword>
<feature type="chain" id="PRO_5034064311" description="AA9 family lytic polysaccharide monooxygenase" evidence="5">
    <location>
        <begin position="20"/>
        <end position="513"/>
    </location>
</feature>
<feature type="domain" description="DUF6533" evidence="7">
    <location>
        <begin position="216"/>
        <end position="256"/>
    </location>
</feature>
<dbReference type="InterPro" id="IPR005103">
    <property type="entry name" value="AA9_LPMO"/>
</dbReference>
<evidence type="ECO:0000256" key="5">
    <source>
        <dbReference type="SAM" id="SignalP"/>
    </source>
</evidence>
<dbReference type="GO" id="GO:0008810">
    <property type="term" value="F:cellulase activity"/>
    <property type="evidence" value="ECO:0007669"/>
    <property type="project" value="UniProtKB-UniRule"/>
</dbReference>
<feature type="domain" description="Auxiliary Activity family 9 catalytic" evidence="6">
    <location>
        <begin position="20"/>
        <end position="210"/>
    </location>
</feature>
<evidence type="ECO:0000259" key="6">
    <source>
        <dbReference type="Pfam" id="PF03443"/>
    </source>
</evidence>
<feature type="transmembrane region" description="Helical" evidence="4">
    <location>
        <begin position="314"/>
        <end position="337"/>
    </location>
</feature>
<comment type="domain">
    <text evidence="2">Has a modular structure: an endo-beta-1,4-glucanase catalytic module at the N-terminus, a linker rich in serines and threonines, and a C-terminal carbohydrate-binding module (CBM).</text>
</comment>
<dbReference type="OrthoDB" id="10400699at2759"/>
<dbReference type="AlphaFoldDB" id="A0A8H5C6B9"/>
<comment type="caution">
    <text evidence="8">The sequence shown here is derived from an EMBL/GenBank/DDBJ whole genome shotgun (WGS) entry which is preliminary data.</text>
</comment>
<dbReference type="Proteomes" id="UP000541558">
    <property type="component" value="Unassembled WGS sequence"/>
</dbReference>
<dbReference type="PANTHER" id="PTHR33353:SF11">
    <property type="entry name" value="GLYCOSYLHYDROLASE FAMILY 61-7 PROTEIN"/>
    <property type="match status" value="1"/>
</dbReference>
<evidence type="ECO:0000256" key="4">
    <source>
        <dbReference type="SAM" id="Phobius"/>
    </source>
</evidence>
<gene>
    <name evidence="8" type="ORF">D9611_009662</name>
</gene>
<feature type="transmembrane region" description="Helical" evidence="4">
    <location>
        <begin position="281"/>
        <end position="307"/>
    </location>
</feature>
<keyword evidence="2" id="KW-0964">Secreted</keyword>